<evidence type="ECO:0000256" key="2">
    <source>
        <dbReference type="SAM" id="SignalP"/>
    </source>
</evidence>
<dbReference type="CDD" id="cd01002">
    <property type="entry name" value="PBP2_Ehub_like"/>
    <property type="match status" value="1"/>
</dbReference>
<evidence type="ECO:0000313" key="4">
    <source>
        <dbReference type="EMBL" id="TYO93907.1"/>
    </source>
</evidence>
<dbReference type="InterPro" id="IPR014337">
    <property type="entry name" value="Ectoine_EhuB"/>
</dbReference>
<evidence type="ECO:0000256" key="1">
    <source>
        <dbReference type="ARBA" id="ARBA00022729"/>
    </source>
</evidence>
<dbReference type="RefSeq" id="WP_166512435.1">
    <property type="nucleotide sequence ID" value="NZ_VNHM01000016.1"/>
</dbReference>
<dbReference type="AlphaFoldDB" id="A0A5S4ZNR1"/>
<keyword evidence="1 2" id="KW-0732">Signal</keyword>
<keyword evidence="5" id="KW-1185">Reference proteome</keyword>
<protein>
    <submittedName>
        <fullName evidence="4">Polar amino acid transport system substrate-binding protein</fullName>
    </submittedName>
</protein>
<feature type="signal peptide" evidence="2">
    <location>
        <begin position="1"/>
        <end position="30"/>
    </location>
</feature>
<dbReference type="PANTHER" id="PTHR35936:SF17">
    <property type="entry name" value="ARGININE-BINDING EXTRACELLULAR PROTEIN ARTP"/>
    <property type="match status" value="1"/>
</dbReference>
<dbReference type="SMART" id="SM00062">
    <property type="entry name" value="PBPb"/>
    <property type="match status" value="1"/>
</dbReference>
<dbReference type="InterPro" id="IPR001638">
    <property type="entry name" value="Solute-binding_3/MltF_N"/>
</dbReference>
<dbReference type="PROSITE" id="PS51257">
    <property type="entry name" value="PROKAR_LIPOPROTEIN"/>
    <property type="match status" value="1"/>
</dbReference>
<gene>
    <name evidence="4" type="ORF">LX24_02471</name>
</gene>
<dbReference type="Proteomes" id="UP000323166">
    <property type="component" value="Unassembled WGS sequence"/>
</dbReference>
<dbReference type="SUPFAM" id="SSF53850">
    <property type="entry name" value="Periplasmic binding protein-like II"/>
    <property type="match status" value="1"/>
</dbReference>
<feature type="chain" id="PRO_5024308771" evidence="2">
    <location>
        <begin position="31"/>
        <end position="299"/>
    </location>
</feature>
<comment type="caution">
    <text evidence="4">The sequence shown here is derived from an EMBL/GenBank/DDBJ whole genome shotgun (WGS) entry which is preliminary data.</text>
</comment>
<dbReference type="NCBIfam" id="TIGR02995">
    <property type="entry name" value="ectoine_ehuB"/>
    <property type="match status" value="1"/>
</dbReference>
<dbReference type="GO" id="GO:0033294">
    <property type="term" value="F:ectoine binding"/>
    <property type="evidence" value="ECO:0007669"/>
    <property type="project" value="InterPro"/>
</dbReference>
<proteinExistence type="predicted"/>
<dbReference type="GO" id="GO:0051470">
    <property type="term" value="P:ectoine transmembrane transport"/>
    <property type="evidence" value="ECO:0007669"/>
    <property type="project" value="InterPro"/>
</dbReference>
<reference evidence="4 5" key="1">
    <citation type="submission" date="2019-07" db="EMBL/GenBank/DDBJ databases">
        <title>Genomic Encyclopedia of Type Strains, Phase I: the one thousand microbial genomes (KMG-I) project.</title>
        <authorList>
            <person name="Kyrpides N."/>
        </authorList>
    </citation>
    <scope>NUCLEOTIDE SEQUENCE [LARGE SCALE GENOMIC DNA]</scope>
    <source>
        <strain evidence="4 5">DSM 6562</strain>
    </source>
</reference>
<feature type="domain" description="Solute-binding protein family 3/N-terminal" evidence="3">
    <location>
        <begin position="49"/>
        <end position="283"/>
    </location>
</feature>
<accession>A0A5S4ZNR1</accession>
<dbReference type="PANTHER" id="PTHR35936">
    <property type="entry name" value="MEMBRANE-BOUND LYTIC MUREIN TRANSGLYCOSYLASE F"/>
    <property type="match status" value="1"/>
</dbReference>
<evidence type="ECO:0000259" key="3">
    <source>
        <dbReference type="SMART" id="SM00062"/>
    </source>
</evidence>
<organism evidence="4 5">
    <name type="scientific">Desulfallas thermosapovorans DSM 6562</name>
    <dbReference type="NCBI Taxonomy" id="1121431"/>
    <lineage>
        <taxon>Bacteria</taxon>
        <taxon>Bacillati</taxon>
        <taxon>Bacillota</taxon>
        <taxon>Clostridia</taxon>
        <taxon>Eubacteriales</taxon>
        <taxon>Desulfallaceae</taxon>
        <taxon>Desulfallas</taxon>
    </lineage>
</organism>
<dbReference type="EMBL" id="VNHM01000016">
    <property type="protein sequence ID" value="TYO93907.1"/>
    <property type="molecule type" value="Genomic_DNA"/>
</dbReference>
<dbReference type="Pfam" id="PF00497">
    <property type="entry name" value="SBP_bac_3"/>
    <property type="match status" value="1"/>
</dbReference>
<evidence type="ECO:0000313" key="5">
    <source>
        <dbReference type="Proteomes" id="UP000323166"/>
    </source>
</evidence>
<sequence length="299" mass="31956">MKKTAILCSLLLVLALVLAGCNSNSSSAGADGNAEATETTFERAQREGYISVGFANESPFAYATPDGKLTGLNVEIARLVLQRMGIEEMQGVLTEFGSLIPGLKAGRFDVITAGMYITPDRAEQVAFANPEYTIGGGLAVKAGNPYDLHSYKDIAANPEVKIAVMAGAAEFDHLTAVGVSEEQITTVPDQPSALAALQAGRVDAITMTSAALQSLMDTIDDPNIERVEDFTIAVVDGKSQQAFGSAAFRPEDNDFREAYNAELDKLKESGELLEIYQSFGFTEHELPGEVTAEEALEMW</sequence>
<name>A0A5S4ZNR1_9FIRM</name>
<dbReference type="Gene3D" id="3.40.190.10">
    <property type="entry name" value="Periplasmic binding protein-like II"/>
    <property type="match status" value="2"/>
</dbReference>